<feature type="region of interest" description="Disordered" evidence="1">
    <location>
        <begin position="59"/>
        <end position="107"/>
    </location>
</feature>
<dbReference type="Proteomes" id="UP001301350">
    <property type="component" value="Unassembled WGS sequence"/>
</dbReference>
<comment type="caution">
    <text evidence="2">The sequence shown here is derived from an EMBL/GenBank/DDBJ whole genome shotgun (WGS) entry which is preliminary data.</text>
</comment>
<keyword evidence="3" id="KW-1185">Reference proteome</keyword>
<feature type="compositionally biased region" description="Basic and acidic residues" evidence="1">
    <location>
        <begin position="63"/>
        <end position="74"/>
    </location>
</feature>
<evidence type="ECO:0000313" key="2">
    <source>
        <dbReference type="EMBL" id="KAK4537402.1"/>
    </source>
</evidence>
<proteinExistence type="predicted"/>
<organism evidence="2 3">
    <name type="scientific">Cyanidium caldarium</name>
    <name type="common">Red alga</name>
    <dbReference type="NCBI Taxonomy" id="2771"/>
    <lineage>
        <taxon>Eukaryota</taxon>
        <taxon>Rhodophyta</taxon>
        <taxon>Bangiophyceae</taxon>
        <taxon>Cyanidiales</taxon>
        <taxon>Cyanidiaceae</taxon>
        <taxon>Cyanidium</taxon>
    </lineage>
</organism>
<accession>A0AAV9IYP4</accession>
<protein>
    <submittedName>
        <fullName evidence="2">Uncharacterized protein</fullName>
    </submittedName>
</protein>
<dbReference type="EMBL" id="JANCYW010000012">
    <property type="protein sequence ID" value="KAK4537402.1"/>
    <property type="molecule type" value="Genomic_DNA"/>
</dbReference>
<name>A0AAV9IYP4_CYACA</name>
<sequence>MSAPDGRENSSGTPLLFRGRRFSPRRCELFENYTQLRPRASQSVREAHKLISRLIVQGIEAAEPERVSNDTEREPSDEEPFPLEWESASESQSSRSPHHMRRRLPPQ</sequence>
<dbReference type="AlphaFoldDB" id="A0AAV9IYP4"/>
<evidence type="ECO:0000256" key="1">
    <source>
        <dbReference type="SAM" id="MobiDB-lite"/>
    </source>
</evidence>
<gene>
    <name evidence="2" type="ORF">CDCA_CDCA12G3427</name>
</gene>
<evidence type="ECO:0000313" key="3">
    <source>
        <dbReference type="Proteomes" id="UP001301350"/>
    </source>
</evidence>
<reference evidence="2 3" key="1">
    <citation type="submission" date="2022-07" db="EMBL/GenBank/DDBJ databases">
        <title>Genome-wide signatures of adaptation to extreme environments.</title>
        <authorList>
            <person name="Cho C.H."/>
            <person name="Yoon H.S."/>
        </authorList>
    </citation>
    <scope>NUCLEOTIDE SEQUENCE [LARGE SCALE GENOMIC DNA]</scope>
    <source>
        <strain evidence="2 3">DBV 063 E5</strain>
    </source>
</reference>
<feature type="compositionally biased region" description="Basic residues" evidence="1">
    <location>
        <begin position="96"/>
        <end position="107"/>
    </location>
</feature>
<feature type="compositionally biased region" description="Low complexity" evidence="1">
    <location>
        <begin position="84"/>
        <end position="95"/>
    </location>
</feature>